<evidence type="ECO:0000313" key="1">
    <source>
        <dbReference type="EMBL" id="TCN25466.1"/>
    </source>
</evidence>
<organism evidence="1 2">
    <name type="scientific">Mesobacillus foraminis</name>
    <dbReference type="NCBI Taxonomy" id="279826"/>
    <lineage>
        <taxon>Bacteria</taxon>
        <taxon>Bacillati</taxon>
        <taxon>Bacillota</taxon>
        <taxon>Bacilli</taxon>
        <taxon>Bacillales</taxon>
        <taxon>Bacillaceae</taxon>
        <taxon>Mesobacillus</taxon>
    </lineage>
</organism>
<dbReference type="EMBL" id="SLVV01000005">
    <property type="protein sequence ID" value="TCN25466.1"/>
    <property type="molecule type" value="Genomic_DNA"/>
</dbReference>
<dbReference type="Proteomes" id="UP000295689">
    <property type="component" value="Unassembled WGS sequence"/>
</dbReference>
<dbReference type="InterPro" id="IPR025855">
    <property type="entry name" value="Replic_Relax"/>
</dbReference>
<evidence type="ECO:0000313" key="2">
    <source>
        <dbReference type="Proteomes" id="UP000295689"/>
    </source>
</evidence>
<gene>
    <name evidence="1" type="ORF">EV146_105123</name>
</gene>
<protein>
    <submittedName>
        <fullName evidence="1">Protein involved in plasmid replication-relaxation</fullName>
    </submittedName>
</protein>
<sequence>MEEYLNVYKDGENIYYLNSKGREAVNCLKVRKKTTTIEHYLMRNYLYITLGCPANWRNEIQIINGKDKDKIICRTDALIDNSGAYTIIEVDNEQKMNENIKKIDRYRELIKRKAFGRFASVPKFIWITKTEYRRNELLKASEGLNVTVYLLSDFKNRGK</sequence>
<dbReference type="Pfam" id="PF13814">
    <property type="entry name" value="Replic_Relax"/>
    <property type="match status" value="1"/>
</dbReference>
<reference evidence="1 2" key="1">
    <citation type="journal article" date="2015" name="Stand. Genomic Sci.">
        <title>Genomic Encyclopedia of Bacterial and Archaeal Type Strains, Phase III: the genomes of soil and plant-associated and newly described type strains.</title>
        <authorList>
            <person name="Whitman W.B."/>
            <person name="Woyke T."/>
            <person name="Klenk H.P."/>
            <person name="Zhou Y."/>
            <person name="Lilburn T.G."/>
            <person name="Beck B.J."/>
            <person name="De Vos P."/>
            <person name="Vandamme P."/>
            <person name="Eisen J.A."/>
            <person name="Garrity G."/>
            <person name="Hugenholtz P."/>
            <person name="Kyrpides N.C."/>
        </authorList>
    </citation>
    <scope>NUCLEOTIDE SEQUENCE [LARGE SCALE GENOMIC DNA]</scope>
    <source>
        <strain evidence="1 2">CV53</strain>
    </source>
</reference>
<dbReference type="AlphaFoldDB" id="A0A4R2BF89"/>
<dbReference type="RefSeq" id="WP_132005205.1">
    <property type="nucleotide sequence ID" value="NZ_JABUHM010000003.1"/>
</dbReference>
<name>A0A4R2BF89_9BACI</name>
<comment type="caution">
    <text evidence="1">The sequence shown here is derived from an EMBL/GenBank/DDBJ whole genome shotgun (WGS) entry which is preliminary data.</text>
</comment>
<proteinExistence type="predicted"/>
<keyword evidence="2" id="KW-1185">Reference proteome</keyword>
<accession>A0A4R2BF89</accession>